<evidence type="ECO:0000313" key="3">
    <source>
        <dbReference type="Proteomes" id="UP000218824"/>
    </source>
</evidence>
<proteinExistence type="predicted"/>
<gene>
    <name evidence="2" type="ORF">LEN_4454</name>
</gene>
<evidence type="ECO:0000313" key="2">
    <source>
        <dbReference type="EMBL" id="BAV99941.1"/>
    </source>
</evidence>
<dbReference type="Proteomes" id="UP000218824">
    <property type="component" value="Chromosome"/>
</dbReference>
<accession>A0AAU9BAB5</accession>
<evidence type="ECO:0000256" key="1">
    <source>
        <dbReference type="SAM" id="SignalP"/>
    </source>
</evidence>
<protein>
    <submittedName>
        <fullName evidence="2">Uncharacterized protein</fullName>
    </submittedName>
</protein>
<dbReference type="EMBL" id="AP014940">
    <property type="protein sequence ID" value="BAV99941.1"/>
    <property type="molecule type" value="Genomic_DNA"/>
</dbReference>
<keyword evidence="1" id="KW-0732">Signal</keyword>
<name>A0AAU9BAB5_LYSEN</name>
<feature type="chain" id="PRO_5043964441" evidence="1">
    <location>
        <begin position="17"/>
        <end position="177"/>
    </location>
</feature>
<dbReference type="AlphaFoldDB" id="A0AAU9BAB5"/>
<sequence length="177" mass="18467">MFVYPLLLAMTASAHAQSDDAARKQLQQAATGPTFRIGYSEFRLVPDSVVSRTQAKKTADAREVRVGAYAVQSKAAKTGAVAKTAAPKTKLAAAMSDDGRPVVVTSTLEVYHSNVAVLQDAARVSGGTLVYSSKAGGNGRIEFDSVAAAMAAIPKIQALAGVKEVSPEIIQGEDQMN</sequence>
<dbReference type="KEGG" id="lem:LEN_4454"/>
<organism evidence="2 3">
    <name type="scientific">Lysobacter enzymogenes</name>
    <dbReference type="NCBI Taxonomy" id="69"/>
    <lineage>
        <taxon>Bacteria</taxon>
        <taxon>Pseudomonadati</taxon>
        <taxon>Pseudomonadota</taxon>
        <taxon>Gammaproteobacteria</taxon>
        <taxon>Lysobacterales</taxon>
        <taxon>Lysobacteraceae</taxon>
        <taxon>Lysobacter</taxon>
    </lineage>
</organism>
<reference evidence="2 3" key="1">
    <citation type="journal article" date="2017" name="DNA Res.">
        <title>Complete genome sequence and expression profile of the commercial lytic enzyme producer Lysobacter enzymogenes M497-1.</title>
        <authorList>
            <person name="Takami H."/>
            <person name="Toyoda A."/>
            <person name="Uchiyama I."/>
            <person name="Itoh T."/>
            <person name="Takaki Y."/>
            <person name="Arai W."/>
            <person name="Nishi S."/>
            <person name="Kawai M."/>
            <person name="Shinya K."/>
            <person name="Ikeda H."/>
        </authorList>
    </citation>
    <scope>NUCLEOTIDE SEQUENCE [LARGE SCALE GENOMIC DNA]</scope>
    <source>
        <strain evidence="2 3">M497-1</strain>
    </source>
</reference>
<feature type="signal peptide" evidence="1">
    <location>
        <begin position="1"/>
        <end position="16"/>
    </location>
</feature>